<comment type="caution">
    <text evidence="8">The sequence shown here is derived from an EMBL/GenBank/DDBJ whole genome shotgun (WGS) entry which is preliminary data.</text>
</comment>
<evidence type="ECO:0000256" key="2">
    <source>
        <dbReference type="ARBA" id="ARBA00022679"/>
    </source>
</evidence>
<dbReference type="PROSITE" id="PS00094">
    <property type="entry name" value="C5_MTASE_1"/>
    <property type="match status" value="1"/>
</dbReference>
<dbReference type="InterPro" id="IPR050750">
    <property type="entry name" value="C5-MTase"/>
</dbReference>
<dbReference type="PANTHER" id="PTHR46098">
    <property type="entry name" value="TRNA (CYTOSINE(38)-C(5))-METHYLTRANSFERASE"/>
    <property type="match status" value="1"/>
</dbReference>
<keyword evidence="2 5" id="KW-0808">Transferase</keyword>
<accession>A0A4U2YV53</accession>
<dbReference type="Gene3D" id="3.90.120.10">
    <property type="entry name" value="DNA Methylase, subunit A, domain 2"/>
    <property type="match status" value="1"/>
</dbReference>
<evidence type="ECO:0000256" key="4">
    <source>
        <dbReference type="ARBA" id="ARBA00022747"/>
    </source>
</evidence>
<sequence length="527" mass="58318">MPETPRFTFIDLFAGIGGFHAAMKAFGGECVYAVEIDKQAANVYAANWGHAPNGAGQDHLGGQAGDITLDADADLDVMNVPAHDVLCAGFPCQPFSKSGAQRGMDEARGTLFFNIASIIKAHHPSVVLLENVRNLIGPRHAHEWEVIIRTLREEGYHVSAQPAIFSPHLLPAHLGGTPQVRERVFITATLAPHLVPRLENGIVDAETLGPDPVASMKDRFALNDSSDAPLFVPGGPEDGWNLLDDGLLDDSHNVPGCDLTPSERLWIDAWNDFTLLMREVTGEQLKGFPYWADCWLDFPEANRAMRFAPTPAFDPATGRFTSANTGELKLPEKVTRPKIAEDLPAWKQSHLRRNYDAFEASFKDILAWAWRWGVYTALFPASRRKLEWQAQDTKCLWDTVMHLRPSGIRAKRATYLPALVAITQTSIIGPLERRISPRETARLQGLPDSFIFPDQPDSATYKQMGNGVAVGAVQHVFRQHLLRDQEILDCSDVPAARYLARAATEVTPELVHSRLAKHRPACASQNR</sequence>
<dbReference type="InterPro" id="IPR001525">
    <property type="entry name" value="C5_MeTfrase"/>
</dbReference>
<protein>
    <recommendedName>
        <fullName evidence="7">Cytosine-specific methyltransferase</fullName>
        <ecNumber evidence="7">2.1.1.37</ecNumber>
    </recommendedName>
</protein>
<proteinExistence type="inferred from homology"/>
<evidence type="ECO:0000256" key="5">
    <source>
        <dbReference type="PROSITE-ProRule" id="PRU01016"/>
    </source>
</evidence>
<dbReference type="CDD" id="cd00315">
    <property type="entry name" value="Cyt_C5_DNA_methylase"/>
    <property type="match status" value="1"/>
</dbReference>
<dbReference type="Pfam" id="PF00145">
    <property type="entry name" value="DNA_methylase"/>
    <property type="match status" value="2"/>
</dbReference>
<keyword evidence="4" id="KW-0680">Restriction system</keyword>
<evidence type="ECO:0000256" key="7">
    <source>
        <dbReference type="RuleBase" id="RU000417"/>
    </source>
</evidence>
<organism evidence="8 9">
    <name type="scientific">Nocardioides jishulii</name>
    <dbReference type="NCBI Taxonomy" id="2575440"/>
    <lineage>
        <taxon>Bacteria</taxon>
        <taxon>Bacillati</taxon>
        <taxon>Actinomycetota</taxon>
        <taxon>Actinomycetes</taxon>
        <taxon>Propionibacteriales</taxon>
        <taxon>Nocardioidaceae</taxon>
        <taxon>Nocardioides</taxon>
    </lineage>
</organism>
<keyword evidence="1 5" id="KW-0489">Methyltransferase</keyword>
<dbReference type="OrthoDB" id="9813719at2"/>
<dbReference type="PRINTS" id="PR00105">
    <property type="entry name" value="C5METTRFRASE"/>
</dbReference>
<dbReference type="AlphaFoldDB" id="A0A4U2YV53"/>
<evidence type="ECO:0000256" key="6">
    <source>
        <dbReference type="RuleBase" id="RU000416"/>
    </source>
</evidence>
<dbReference type="Proteomes" id="UP000307808">
    <property type="component" value="Unassembled WGS sequence"/>
</dbReference>
<dbReference type="InterPro" id="IPR018117">
    <property type="entry name" value="C5_DNA_meth_AS"/>
</dbReference>
<dbReference type="PANTHER" id="PTHR46098:SF1">
    <property type="entry name" value="TRNA (CYTOSINE(38)-C(5))-METHYLTRANSFERASE"/>
    <property type="match status" value="1"/>
</dbReference>
<evidence type="ECO:0000256" key="1">
    <source>
        <dbReference type="ARBA" id="ARBA00022603"/>
    </source>
</evidence>
<dbReference type="GO" id="GO:0009307">
    <property type="term" value="P:DNA restriction-modification system"/>
    <property type="evidence" value="ECO:0007669"/>
    <property type="project" value="UniProtKB-KW"/>
</dbReference>
<reference evidence="8 9" key="1">
    <citation type="submission" date="2019-04" db="EMBL/GenBank/DDBJ databases">
        <authorList>
            <person name="Dong K."/>
        </authorList>
    </citation>
    <scope>NUCLEOTIDE SEQUENCE [LARGE SCALE GENOMIC DNA]</scope>
    <source>
        <strain evidence="9">dk3543</strain>
    </source>
</reference>
<dbReference type="InterPro" id="IPR029063">
    <property type="entry name" value="SAM-dependent_MTases_sf"/>
</dbReference>
<keyword evidence="9" id="KW-1185">Reference proteome</keyword>
<dbReference type="SUPFAM" id="SSF53335">
    <property type="entry name" value="S-adenosyl-L-methionine-dependent methyltransferases"/>
    <property type="match status" value="1"/>
</dbReference>
<dbReference type="GO" id="GO:0003886">
    <property type="term" value="F:DNA (cytosine-5-)-methyltransferase activity"/>
    <property type="evidence" value="ECO:0007669"/>
    <property type="project" value="UniProtKB-EC"/>
</dbReference>
<evidence type="ECO:0000256" key="3">
    <source>
        <dbReference type="ARBA" id="ARBA00022691"/>
    </source>
</evidence>
<dbReference type="RefSeq" id="WP_137065080.1">
    <property type="nucleotide sequence ID" value="NZ_CP040748.1"/>
</dbReference>
<dbReference type="EMBL" id="SZPY01000001">
    <property type="protein sequence ID" value="TKI64622.1"/>
    <property type="molecule type" value="Genomic_DNA"/>
</dbReference>
<gene>
    <name evidence="8" type="ORF">FC770_05740</name>
</gene>
<feature type="active site" evidence="5">
    <location>
        <position position="92"/>
    </location>
</feature>
<comment type="similarity">
    <text evidence="5 6">Belongs to the class I-like SAM-binding methyltransferase superfamily. C5-methyltransferase family.</text>
</comment>
<evidence type="ECO:0000313" key="9">
    <source>
        <dbReference type="Proteomes" id="UP000307808"/>
    </source>
</evidence>
<dbReference type="GO" id="GO:0032259">
    <property type="term" value="P:methylation"/>
    <property type="evidence" value="ECO:0007669"/>
    <property type="project" value="UniProtKB-KW"/>
</dbReference>
<name>A0A4U2YV53_9ACTN</name>
<dbReference type="Gene3D" id="3.40.50.150">
    <property type="entry name" value="Vaccinia Virus protein VP39"/>
    <property type="match status" value="1"/>
</dbReference>
<evidence type="ECO:0000313" key="8">
    <source>
        <dbReference type="EMBL" id="TKI64622.1"/>
    </source>
</evidence>
<keyword evidence="3 5" id="KW-0949">S-adenosyl-L-methionine</keyword>
<dbReference type="NCBIfam" id="TIGR00675">
    <property type="entry name" value="dcm"/>
    <property type="match status" value="1"/>
</dbReference>
<comment type="catalytic activity">
    <reaction evidence="7">
        <text>a 2'-deoxycytidine in DNA + S-adenosyl-L-methionine = a 5-methyl-2'-deoxycytidine in DNA + S-adenosyl-L-homocysteine + H(+)</text>
        <dbReference type="Rhea" id="RHEA:13681"/>
        <dbReference type="Rhea" id="RHEA-COMP:11369"/>
        <dbReference type="Rhea" id="RHEA-COMP:11370"/>
        <dbReference type="ChEBI" id="CHEBI:15378"/>
        <dbReference type="ChEBI" id="CHEBI:57856"/>
        <dbReference type="ChEBI" id="CHEBI:59789"/>
        <dbReference type="ChEBI" id="CHEBI:85452"/>
        <dbReference type="ChEBI" id="CHEBI:85454"/>
        <dbReference type="EC" id="2.1.1.37"/>
    </reaction>
</comment>
<dbReference type="EC" id="2.1.1.37" evidence="7"/>
<dbReference type="PROSITE" id="PS51679">
    <property type="entry name" value="SAM_MT_C5"/>
    <property type="match status" value="1"/>
</dbReference>